<keyword evidence="4" id="KW-1185">Reference proteome</keyword>
<keyword evidence="1" id="KW-0175">Coiled coil</keyword>
<evidence type="ECO:0000313" key="4">
    <source>
        <dbReference type="Proteomes" id="UP000595140"/>
    </source>
</evidence>
<dbReference type="Gene3D" id="1.10.287.1490">
    <property type="match status" value="1"/>
</dbReference>
<dbReference type="EMBL" id="OOIL02005264">
    <property type="protein sequence ID" value="VFQ94346.1"/>
    <property type="molecule type" value="Genomic_DNA"/>
</dbReference>
<feature type="region of interest" description="Disordered" evidence="2">
    <location>
        <begin position="519"/>
        <end position="539"/>
    </location>
</feature>
<organism evidence="3 4">
    <name type="scientific">Cuscuta campestris</name>
    <dbReference type="NCBI Taxonomy" id="132261"/>
    <lineage>
        <taxon>Eukaryota</taxon>
        <taxon>Viridiplantae</taxon>
        <taxon>Streptophyta</taxon>
        <taxon>Embryophyta</taxon>
        <taxon>Tracheophyta</taxon>
        <taxon>Spermatophyta</taxon>
        <taxon>Magnoliopsida</taxon>
        <taxon>eudicotyledons</taxon>
        <taxon>Gunneridae</taxon>
        <taxon>Pentapetalae</taxon>
        <taxon>asterids</taxon>
        <taxon>lamiids</taxon>
        <taxon>Solanales</taxon>
        <taxon>Convolvulaceae</taxon>
        <taxon>Cuscuteae</taxon>
        <taxon>Cuscuta</taxon>
        <taxon>Cuscuta subgen. Grammica</taxon>
        <taxon>Cuscuta sect. Cleistogrammica</taxon>
    </lineage>
</organism>
<feature type="region of interest" description="Disordered" evidence="2">
    <location>
        <begin position="296"/>
        <end position="319"/>
    </location>
</feature>
<gene>
    <name evidence="3" type="ORF">CCAM_LOCUS36122</name>
</gene>
<evidence type="ECO:0000256" key="2">
    <source>
        <dbReference type="SAM" id="MobiDB-lite"/>
    </source>
</evidence>
<proteinExistence type="predicted"/>
<reference evidence="3 4" key="1">
    <citation type="submission" date="2018-04" db="EMBL/GenBank/DDBJ databases">
        <authorList>
            <person name="Vogel A."/>
        </authorList>
    </citation>
    <scope>NUCLEOTIDE SEQUENCE [LARGE SCALE GENOMIC DNA]</scope>
</reference>
<dbReference type="Proteomes" id="UP000595140">
    <property type="component" value="Unassembled WGS sequence"/>
</dbReference>
<evidence type="ECO:0000256" key="1">
    <source>
        <dbReference type="SAM" id="Coils"/>
    </source>
</evidence>
<feature type="region of interest" description="Disordered" evidence="2">
    <location>
        <begin position="423"/>
        <end position="444"/>
    </location>
</feature>
<feature type="compositionally biased region" description="Pro residues" evidence="2">
    <location>
        <begin position="427"/>
        <end position="440"/>
    </location>
</feature>
<evidence type="ECO:0000313" key="3">
    <source>
        <dbReference type="EMBL" id="VFQ94346.1"/>
    </source>
</evidence>
<sequence length="539" mass="59424">MRESVQGPATPQSRPDLLALNALHLMEQQSFLTLTEEYLGGASGNFWVVVLLRERELAARALQQEVDSLEQQVQILQGESARLQADSSTELAAERSKVHSLQDQIVNYQKETQDLEVQFVRFRAQISMLESRASASEGQVGSLKAELAERESRISALEDSLQDAKRESSRYNEFALKQMEARRLDLEKSRGVYTRVPACFLAVPGRKSLQVVLALLVRRRDAIPTQELPGWSLVRGLLLRVPLPLSSCMDSHLRNGGTMTWGETGFPLYAGKRTEPSGIHLLPPYKRSLALNPSLMPYRPPGSASKGRPDGANGGDAFQSQPVGSVSYLLNVMKGDRWAPSWDRLDGIRGVGFRSLPVGTILSPVNVMKCLRRTLSMPPQLWGPFPVQARKQGTSSSSDDDLSISLAQSNDMAGLSPGEFSRLYPAPRLPAPSPPSPPRLPSGEVDWDSMTLQDFALYQRMCRAKLGRSLLTVEAEPSCESRTASPNLLKPPNNGFLLKGAAPRPGTWEDYDLWKTADSSTCPLSKRRNPWKGPPPPSC</sequence>
<dbReference type="AlphaFoldDB" id="A0A484N1P3"/>
<protein>
    <submittedName>
        <fullName evidence="3">Uncharacterized protein</fullName>
    </submittedName>
</protein>
<name>A0A484N1P3_9ASTE</name>
<accession>A0A484N1P3</accession>
<feature type="coiled-coil region" evidence="1">
    <location>
        <begin position="52"/>
        <end position="167"/>
    </location>
</feature>